<evidence type="ECO:0000313" key="1">
    <source>
        <dbReference type="EMBL" id="AEF85246.1"/>
    </source>
</evidence>
<gene>
    <name evidence="1" type="ordered locus">TREPR_1576</name>
</gene>
<dbReference type="Pfam" id="PF16258">
    <property type="entry name" value="DUF4912"/>
    <property type="match status" value="1"/>
</dbReference>
<dbReference type="KEGG" id="tpi:TREPR_1576"/>
<dbReference type="eggNOG" id="COG3330">
    <property type="taxonomic scope" value="Bacteria"/>
</dbReference>
<dbReference type="EMBL" id="CP001843">
    <property type="protein sequence ID" value="AEF85246.1"/>
    <property type="molecule type" value="Genomic_DNA"/>
</dbReference>
<protein>
    <recommendedName>
        <fullName evidence="3">Rho termination factor N-terminal domain-containing protein</fullName>
    </recommendedName>
</protein>
<reference evidence="2" key="1">
    <citation type="submission" date="2009-12" db="EMBL/GenBank/DDBJ databases">
        <title>Complete sequence of Treponema primitia strain ZAS-2.</title>
        <authorList>
            <person name="Tetu S.G."/>
            <person name="Matson E."/>
            <person name="Ren Q."/>
            <person name="Seshadri R."/>
            <person name="Elbourne L."/>
            <person name="Hassan K.A."/>
            <person name="Durkin A."/>
            <person name="Radune D."/>
            <person name="Mohamoud Y."/>
            <person name="Shay R."/>
            <person name="Jin S."/>
            <person name="Zhang X."/>
            <person name="Lucey K."/>
            <person name="Ballor N.R."/>
            <person name="Ottesen E."/>
            <person name="Rosenthal R."/>
            <person name="Allen A."/>
            <person name="Leadbetter J.R."/>
            <person name="Paulsen I.T."/>
        </authorList>
    </citation>
    <scope>NUCLEOTIDE SEQUENCE [LARGE SCALE GENOMIC DNA]</scope>
    <source>
        <strain evidence="2">ATCC BAA-887 / DSM 12427 / ZAS-2</strain>
    </source>
</reference>
<dbReference type="STRING" id="545694.TREPR_1576"/>
<dbReference type="InterPro" id="IPR032585">
    <property type="entry name" value="DUF4912"/>
</dbReference>
<proteinExistence type="predicted"/>
<dbReference type="Proteomes" id="UP000009223">
    <property type="component" value="Chromosome"/>
</dbReference>
<dbReference type="OrthoDB" id="9812700at2"/>
<dbReference type="AlphaFoldDB" id="F5YPD0"/>
<dbReference type="RefSeq" id="WP_015708539.1">
    <property type="nucleotide sequence ID" value="NC_015578.1"/>
</dbReference>
<evidence type="ECO:0008006" key="3">
    <source>
        <dbReference type="Google" id="ProtNLM"/>
    </source>
</evidence>
<accession>F5YPD0</accession>
<dbReference type="HOGENOM" id="CLU_100589_0_0_12"/>
<sequence>MDELYADRSSLESLTTNELIKLADTHGIEIPPGLDRAIIIEELLEALSETEGGENTKAPVPLVERRQMASAPLPRQYNITFIEVLLRDPLWAFAFWEINAHDKEINEKAPDFGGYCLRVVPVTAAGKVPSTLPSESSFTIPVGPGDSAWYLGFPPEGGSFTVELCVMRGSGSYVLAVSRLFRLPKLPEIRYRESPAPLPLQRLSGIDDFPILRNTQRLSRLPKHSNAKGQ</sequence>
<reference evidence="1 2" key="2">
    <citation type="journal article" date="2011" name="ISME J.">
        <title>RNA-seq reveals cooperative metabolic interactions between two termite-gut spirochete species in co-culture.</title>
        <authorList>
            <person name="Rosenthal A.Z."/>
            <person name="Matson E.G."/>
            <person name="Eldar A."/>
            <person name="Leadbetter J.R."/>
        </authorList>
    </citation>
    <scope>NUCLEOTIDE SEQUENCE [LARGE SCALE GENOMIC DNA]</scope>
    <source>
        <strain evidence="2">ATCC BAA-887 / DSM 12427 / ZAS-2</strain>
    </source>
</reference>
<name>F5YPD0_TREPZ</name>
<keyword evidence="2" id="KW-1185">Reference proteome</keyword>
<evidence type="ECO:0000313" key="2">
    <source>
        <dbReference type="Proteomes" id="UP000009223"/>
    </source>
</evidence>
<organism evidence="1 2">
    <name type="scientific">Treponema primitia (strain ATCC BAA-887 / DSM 12427 / ZAS-2)</name>
    <dbReference type="NCBI Taxonomy" id="545694"/>
    <lineage>
        <taxon>Bacteria</taxon>
        <taxon>Pseudomonadati</taxon>
        <taxon>Spirochaetota</taxon>
        <taxon>Spirochaetia</taxon>
        <taxon>Spirochaetales</taxon>
        <taxon>Treponemataceae</taxon>
        <taxon>Treponema</taxon>
    </lineage>
</organism>